<dbReference type="EMBL" id="KV425684">
    <property type="protein sequence ID" value="KZT18406.1"/>
    <property type="molecule type" value="Genomic_DNA"/>
</dbReference>
<dbReference type="FunFam" id="3.30.450.30:FF:000001">
    <property type="entry name" value="Profilin"/>
    <property type="match status" value="1"/>
</dbReference>
<evidence type="ECO:0000256" key="3">
    <source>
        <dbReference type="ARBA" id="ARBA00022490"/>
    </source>
</evidence>
<dbReference type="GO" id="GO:0005938">
    <property type="term" value="C:cell cortex"/>
    <property type="evidence" value="ECO:0007669"/>
    <property type="project" value="TreeGrafter"/>
</dbReference>
<sequence>MSWQAYVDSNLVGTGKVAKAAILGQAGGVWAASPGYTLSTEEQSAIVKAFSNPAATQTSGVRLAGQKFFTLQVNDRSIYGKKAADGCVVVKTKQAVIVAEYVAPTQAGEATTVVEGLADYLIGAGY</sequence>
<reference evidence="8 9" key="1">
    <citation type="journal article" date="2016" name="Mol. Biol. Evol.">
        <title>Comparative Genomics of Early-Diverging Mushroom-Forming Fungi Provides Insights into the Origins of Lignocellulose Decay Capabilities.</title>
        <authorList>
            <person name="Nagy L.G."/>
            <person name="Riley R."/>
            <person name="Tritt A."/>
            <person name="Adam C."/>
            <person name="Daum C."/>
            <person name="Floudas D."/>
            <person name="Sun H."/>
            <person name="Yadav J.S."/>
            <person name="Pangilinan J."/>
            <person name="Larsson K.H."/>
            <person name="Matsuura K."/>
            <person name="Barry K."/>
            <person name="Labutti K."/>
            <person name="Kuo R."/>
            <person name="Ohm R.A."/>
            <person name="Bhattacharya S.S."/>
            <person name="Shirouzu T."/>
            <person name="Yoshinaga Y."/>
            <person name="Martin F.M."/>
            <person name="Grigoriev I.V."/>
            <person name="Hibbett D.S."/>
        </authorList>
    </citation>
    <scope>NUCLEOTIDE SEQUENCE [LARGE SCALE GENOMIC DNA]</scope>
    <source>
        <strain evidence="8 9">HHB14362 ss-1</strain>
    </source>
</reference>
<evidence type="ECO:0000313" key="9">
    <source>
        <dbReference type="Proteomes" id="UP000076761"/>
    </source>
</evidence>
<dbReference type="STRING" id="1314782.A0A165MJD6"/>
<accession>A0A165MJD6</accession>
<evidence type="ECO:0000256" key="1">
    <source>
        <dbReference type="ARBA" id="ARBA00004245"/>
    </source>
</evidence>
<comment type="subunit">
    <text evidence="6">Occurs in many kinds of cells as a complex with monomeric actin in a 1:1 ratio.</text>
</comment>
<dbReference type="PANTHER" id="PTHR11604">
    <property type="entry name" value="PROFILIN"/>
    <property type="match status" value="1"/>
</dbReference>
<dbReference type="InterPro" id="IPR027310">
    <property type="entry name" value="Profilin_CS"/>
</dbReference>
<dbReference type="Proteomes" id="UP000076761">
    <property type="component" value="Unassembled WGS sequence"/>
</dbReference>
<dbReference type="InterPro" id="IPR005455">
    <property type="entry name" value="PFN_euk"/>
</dbReference>
<protein>
    <recommendedName>
        <fullName evidence="7">Profilin</fullName>
    </recommendedName>
</protein>
<evidence type="ECO:0000256" key="4">
    <source>
        <dbReference type="ARBA" id="ARBA00023203"/>
    </source>
</evidence>
<dbReference type="AlphaFoldDB" id="A0A165MJD6"/>
<dbReference type="GO" id="GO:0005856">
    <property type="term" value="C:cytoskeleton"/>
    <property type="evidence" value="ECO:0007669"/>
    <property type="project" value="UniProtKB-SubCell"/>
</dbReference>
<name>A0A165MJD6_9AGAM</name>
<dbReference type="PRINTS" id="PR00392">
    <property type="entry name" value="PROFILIN"/>
</dbReference>
<dbReference type="InterPro" id="IPR048278">
    <property type="entry name" value="PFN"/>
</dbReference>
<evidence type="ECO:0000313" key="8">
    <source>
        <dbReference type="EMBL" id="KZT18406.1"/>
    </source>
</evidence>
<evidence type="ECO:0000256" key="6">
    <source>
        <dbReference type="RuleBase" id="RU003908"/>
    </source>
</evidence>
<dbReference type="OrthoDB" id="421374at2759"/>
<dbReference type="Gene3D" id="3.30.450.30">
    <property type="entry name" value="Dynein light chain 2a, cytoplasmic"/>
    <property type="match status" value="1"/>
</dbReference>
<dbReference type="PANTHER" id="PTHR11604:SF0">
    <property type="entry name" value="PROFILIN"/>
    <property type="match status" value="1"/>
</dbReference>
<dbReference type="PROSITE" id="PS00414">
    <property type="entry name" value="PROFILIN"/>
    <property type="match status" value="1"/>
</dbReference>
<dbReference type="InterPro" id="IPR036140">
    <property type="entry name" value="PFN_sf"/>
</dbReference>
<dbReference type="CDD" id="cd00148">
    <property type="entry name" value="PROF"/>
    <property type="match status" value="1"/>
</dbReference>
<organism evidence="8 9">
    <name type="scientific">Neolentinus lepideus HHB14362 ss-1</name>
    <dbReference type="NCBI Taxonomy" id="1314782"/>
    <lineage>
        <taxon>Eukaryota</taxon>
        <taxon>Fungi</taxon>
        <taxon>Dikarya</taxon>
        <taxon>Basidiomycota</taxon>
        <taxon>Agaricomycotina</taxon>
        <taxon>Agaricomycetes</taxon>
        <taxon>Gloeophyllales</taxon>
        <taxon>Gloeophyllaceae</taxon>
        <taxon>Neolentinus</taxon>
    </lineage>
</organism>
<dbReference type="PRINTS" id="PR01640">
    <property type="entry name" value="PROFILINPLNT"/>
</dbReference>
<dbReference type="Pfam" id="PF00235">
    <property type="entry name" value="Profilin"/>
    <property type="match status" value="1"/>
</dbReference>
<keyword evidence="5 6" id="KW-0206">Cytoskeleton</keyword>
<keyword evidence="4 7" id="KW-0009">Actin-binding</keyword>
<dbReference type="InParanoid" id="A0A165MJD6"/>
<dbReference type="SUPFAM" id="SSF55770">
    <property type="entry name" value="Profilin (actin-binding protein)"/>
    <property type="match status" value="1"/>
</dbReference>
<evidence type="ECO:0000256" key="7">
    <source>
        <dbReference type="RuleBase" id="RU003909"/>
    </source>
</evidence>
<gene>
    <name evidence="8" type="ORF">NEOLEDRAFT_1143427</name>
</gene>
<evidence type="ECO:0000256" key="2">
    <source>
        <dbReference type="ARBA" id="ARBA00010058"/>
    </source>
</evidence>
<keyword evidence="9" id="KW-1185">Reference proteome</keyword>
<dbReference type="SMART" id="SM00392">
    <property type="entry name" value="PROF"/>
    <property type="match status" value="1"/>
</dbReference>
<dbReference type="GO" id="GO:0003785">
    <property type="term" value="F:actin monomer binding"/>
    <property type="evidence" value="ECO:0007669"/>
    <property type="project" value="TreeGrafter"/>
</dbReference>
<comment type="function">
    <text evidence="6">Binds to actin and affects the structure of the cytoskeleton. At high concentrations, profilin prevents the polymerization of actin, whereas it enhances it at low concentrations.</text>
</comment>
<comment type="subcellular location">
    <subcellularLocation>
        <location evidence="1">Cytoplasm</location>
        <location evidence="1">Cytoskeleton</location>
    </subcellularLocation>
</comment>
<dbReference type="FunCoup" id="A0A165MJD6">
    <property type="interactions" value="161"/>
</dbReference>
<evidence type="ECO:0000256" key="5">
    <source>
        <dbReference type="ARBA" id="ARBA00023212"/>
    </source>
</evidence>
<keyword evidence="3" id="KW-0963">Cytoplasm</keyword>
<proteinExistence type="inferred from homology"/>
<comment type="similarity">
    <text evidence="2 7">Belongs to the profilin family.</text>
</comment>